<feature type="region of interest" description="Disordered" evidence="1">
    <location>
        <begin position="380"/>
        <end position="402"/>
    </location>
</feature>
<dbReference type="SUPFAM" id="SSF55073">
    <property type="entry name" value="Nucleotide cyclase"/>
    <property type="match status" value="1"/>
</dbReference>
<dbReference type="GO" id="GO:1902201">
    <property type="term" value="P:negative regulation of bacterial-type flagellum-dependent cell motility"/>
    <property type="evidence" value="ECO:0007669"/>
    <property type="project" value="TreeGrafter"/>
</dbReference>
<dbReference type="RefSeq" id="WP_236650167.1">
    <property type="nucleotide sequence ID" value="NZ_CP007155.1"/>
</dbReference>
<dbReference type="KEGG" id="kal:KALB_790"/>
<evidence type="ECO:0000256" key="1">
    <source>
        <dbReference type="SAM" id="MobiDB-lite"/>
    </source>
</evidence>
<dbReference type="Gene3D" id="3.30.70.270">
    <property type="match status" value="1"/>
</dbReference>
<dbReference type="InterPro" id="IPR050469">
    <property type="entry name" value="Diguanylate_Cyclase"/>
</dbReference>
<dbReference type="STRING" id="1449976.KALB_790"/>
<dbReference type="Pfam" id="PF00990">
    <property type="entry name" value="GGDEF"/>
    <property type="match status" value="1"/>
</dbReference>
<dbReference type="AlphaFoldDB" id="W5W7I7"/>
<dbReference type="Proteomes" id="UP000019225">
    <property type="component" value="Chromosome"/>
</dbReference>
<dbReference type="PANTHER" id="PTHR45138:SF9">
    <property type="entry name" value="DIGUANYLATE CYCLASE DGCM-RELATED"/>
    <property type="match status" value="1"/>
</dbReference>
<dbReference type="eggNOG" id="COG2199">
    <property type="taxonomic scope" value="Bacteria"/>
</dbReference>
<dbReference type="PROSITE" id="PS50887">
    <property type="entry name" value="GGDEF"/>
    <property type="match status" value="1"/>
</dbReference>
<dbReference type="CDD" id="cd01949">
    <property type="entry name" value="GGDEF"/>
    <property type="match status" value="1"/>
</dbReference>
<dbReference type="SMART" id="SM00267">
    <property type="entry name" value="GGDEF"/>
    <property type="match status" value="1"/>
</dbReference>
<organism evidence="3 4">
    <name type="scientific">Kutzneria albida DSM 43870</name>
    <dbReference type="NCBI Taxonomy" id="1449976"/>
    <lineage>
        <taxon>Bacteria</taxon>
        <taxon>Bacillati</taxon>
        <taxon>Actinomycetota</taxon>
        <taxon>Actinomycetes</taxon>
        <taxon>Pseudonocardiales</taxon>
        <taxon>Pseudonocardiaceae</taxon>
        <taxon>Kutzneria</taxon>
    </lineage>
</organism>
<dbReference type="GO" id="GO:0043709">
    <property type="term" value="P:cell adhesion involved in single-species biofilm formation"/>
    <property type="evidence" value="ECO:0007669"/>
    <property type="project" value="TreeGrafter"/>
</dbReference>
<dbReference type="GO" id="GO:0052621">
    <property type="term" value="F:diguanylate cyclase activity"/>
    <property type="evidence" value="ECO:0007669"/>
    <property type="project" value="TreeGrafter"/>
</dbReference>
<dbReference type="PANTHER" id="PTHR45138">
    <property type="entry name" value="REGULATORY COMPONENTS OF SENSORY TRANSDUCTION SYSTEM"/>
    <property type="match status" value="1"/>
</dbReference>
<dbReference type="InterPro" id="IPR043128">
    <property type="entry name" value="Rev_trsase/Diguanyl_cyclase"/>
</dbReference>
<dbReference type="InterPro" id="IPR000160">
    <property type="entry name" value="GGDEF_dom"/>
</dbReference>
<dbReference type="NCBIfam" id="TIGR00254">
    <property type="entry name" value="GGDEF"/>
    <property type="match status" value="1"/>
</dbReference>
<keyword evidence="4" id="KW-1185">Reference proteome</keyword>
<dbReference type="EMBL" id="CP007155">
    <property type="protein sequence ID" value="AHH94164.1"/>
    <property type="molecule type" value="Genomic_DNA"/>
</dbReference>
<dbReference type="Gene3D" id="1.25.40.10">
    <property type="entry name" value="Tetratricopeptide repeat domain"/>
    <property type="match status" value="1"/>
</dbReference>
<dbReference type="PATRIC" id="fig|1449976.3.peg.794"/>
<dbReference type="FunFam" id="3.30.70.270:FF:000001">
    <property type="entry name" value="Diguanylate cyclase domain protein"/>
    <property type="match status" value="1"/>
</dbReference>
<feature type="domain" description="GGDEF" evidence="2">
    <location>
        <begin position="422"/>
        <end position="551"/>
    </location>
</feature>
<protein>
    <submittedName>
        <fullName evidence="3">Diguanylate cyclase</fullName>
    </submittedName>
</protein>
<dbReference type="SUPFAM" id="SSF48452">
    <property type="entry name" value="TPR-like"/>
    <property type="match status" value="1"/>
</dbReference>
<evidence type="ECO:0000259" key="2">
    <source>
        <dbReference type="PROSITE" id="PS50887"/>
    </source>
</evidence>
<evidence type="ECO:0000313" key="4">
    <source>
        <dbReference type="Proteomes" id="UP000019225"/>
    </source>
</evidence>
<dbReference type="HOGENOM" id="CLU_454054_0_0_11"/>
<reference evidence="3 4" key="1">
    <citation type="journal article" date="2014" name="BMC Genomics">
        <title>Complete genome sequence of producer of the glycopeptide antibiotic Aculeximycin Kutzneria albida DSM 43870T, a representative of minor genus of Pseudonocardiaceae.</title>
        <authorList>
            <person name="Rebets Y."/>
            <person name="Tokovenko B."/>
            <person name="Lushchyk I."/>
            <person name="Ruckert C."/>
            <person name="Zaburannyi N."/>
            <person name="Bechthold A."/>
            <person name="Kalinowski J."/>
            <person name="Luzhetskyy A."/>
        </authorList>
    </citation>
    <scope>NUCLEOTIDE SEQUENCE [LARGE SCALE GENOMIC DNA]</scope>
    <source>
        <strain evidence="3">DSM 43870</strain>
    </source>
</reference>
<dbReference type="InterPro" id="IPR011990">
    <property type="entry name" value="TPR-like_helical_dom_sf"/>
</dbReference>
<dbReference type="GO" id="GO:0005886">
    <property type="term" value="C:plasma membrane"/>
    <property type="evidence" value="ECO:0007669"/>
    <property type="project" value="TreeGrafter"/>
</dbReference>
<accession>W5W7I7</accession>
<name>W5W7I7_9PSEU</name>
<gene>
    <name evidence="3" type="ORF">KALB_790</name>
</gene>
<evidence type="ECO:0000313" key="3">
    <source>
        <dbReference type="EMBL" id="AHH94164.1"/>
    </source>
</evidence>
<dbReference type="InterPro" id="IPR029787">
    <property type="entry name" value="Nucleotide_cyclase"/>
</dbReference>
<sequence>MVDHYEETAPALAEMSDAWLVGRARELAISCSGETDRASQEAIEEVDRLLAEAQRRGEPRMVAQLLRTSCLARLTSPALANETDPLLDEMITHTRRHGLTVMEAGAHALRGRRLFLGGFEDEALTAAAKALAILDEDLTPDSLVNLRVWKRMLATVLVDIGQLLSQLGVYEIAAQQLVRAQSNIRDYGGPFEISEHMINRTRLLLGWGLRLERVGLYDRAAEKFATASAIAAAAEVPWRESQPQRRSAEPAADQLPVVGAAHALARPGAEHIARLRSLGRITHYPRELIMVAIALARCYEREERFEEAVRTLGEAADRLLHDTSETTLRLCLMREFARLSGPESTEVGANALEQYATELEHEMWSMGESKVTSLQTRREHERLSREHGTISQQALQDPLTGLPNRRALDERLESLVAAPGEHPLSVALVDLDGFKGVNDRASHAEGDDVLRVIASTLRNAVRGDDMVARYGGDEFVVLLPGAPLSAAEAALGRAVDAVARLPIDLSRGVTLSIGVISLRPQETAAQALARADAAMYLAKRGGGNGVAAVAGDTLAEPLGGVGVAVDEAP</sequence>
<proteinExistence type="predicted"/>